<name>A0A162FNW4_9EURY</name>
<dbReference type="GO" id="GO:0003886">
    <property type="term" value="F:DNA (cytosine-5-)-methyltransferase activity"/>
    <property type="evidence" value="ECO:0007669"/>
    <property type="project" value="UniProtKB-EC"/>
</dbReference>
<dbReference type="NCBIfam" id="TIGR00675">
    <property type="entry name" value="dcm"/>
    <property type="match status" value="1"/>
</dbReference>
<dbReference type="Pfam" id="PF00145">
    <property type="entry name" value="DNA_methylase"/>
    <property type="match status" value="1"/>
</dbReference>
<keyword evidence="4 5" id="KW-0949">S-adenosyl-L-methionine</keyword>
<proteinExistence type="inferred from homology"/>
<reference evidence="7 8" key="1">
    <citation type="submission" date="2016-04" db="EMBL/GenBank/DDBJ databases">
        <title>Genome sequence of Methanobrevibacter curvatus DSM 11111.</title>
        <authorList>
            <person name="Poehlein A."/>
            <person name="Seedorf H."/>
            <person name="Daniel R."/>
        </authorList>
    </citation>
    <scope>NUCLEOTIDE SEQUENCE [LARGE SCALE GENOMIC DNA]</scope>
    <source>
        <strain evidence="7 8">DSM 11111</strain>
    </source>
</reference>
<dbReference type="GO" id="GO:0044027">
    <property type="term" value="P:negative regulation of gene expression via chromosomal CpG island methylation"/>
    <property type="evidence" value="ECO:0007669"/>
    <property type="project" value="TreeGrafter"/>
</dbReference>
<evidence type="ECO:0000256" key="4">
    <source>
        <dbReference type="ARBA" id="ARBA00022691"/>
    </source>
</evidence>
<sequence length="359" mass="40855">MNRKPKVIDLFCGIGGFSKGFEMAGFEVVLGIDNWNPALDTFKKNHNNTEILNQDICEIDDKFYKKFSSKIDVIIAGPPCQGFSMCGTRDVNDNRNRLFKEVIRAVNIINPKIVVIENVVGLMSMKTPDGYFVKDIIANEFEKLGYVVNNKILDASDYNVPQSRKRVFFIASKIGTVRFPKKSSNTINVFDALSNVPDTNNKHYLPPKNKFQQLMKSSENIIYNHDAMKHNKEVLRRILNVPQGGNWKDIPPEIYNVGGNHSNNYRRLNPNKPSITIKHATKSMIIHYEYNRVITAREAARLQSFSDSFIILGNRTDQQQQLANAVPPFLGFVIGKQILNKLKGKKEKIQIQSTLSNFN</sequence>
<dbReference type="PANTHER" id="PTHR10629:SF52">
    <property type="entry name" value="DNA (CYTOSINE-5)-METHYLTRANSFERASE 1"/>
    <property type="match status" value="1"/>
</dbReference>
<evidence type="ECO:0000256" key="6">
    <source>
        <dbReference type="RuleBase" id="RU000416"/>
    </source>
</evidence>
<evidence type="ECO:0000256" key="3">
    <source>
        <dbReference type="ARBA" id="ARBA00022679"/>
    </source>
</evidence>
<dbReference type="PATRIC" id="fig|49547.3.peg.908"/>
<dbReference type="Proteomes" id="UP000077245">
    <property type="component" value="Unassembled WGS sequence"/>
</dbReference>
<dbReference type="InterPro" id="IPR001525">
    <property type="entry name" value="C5_MeTfrase"/>
</dbReference>
<dbReference type="PROSITE" id="PS00094">
    <property type="entry name" value="C5_MTASE_1"/>
    <property type="match status" value="1"/>
</dbReference>
<dbReference type="SUPFAM" id="SSF53335">
    <property type="entry name" value="S-adenosyl-L-methionine-dependent methyltransferases"/>
    <property type="match status" value="1"/>
</dbReference>
<keyword evidence="3 5" id="KW-0808">Transferase</keyword>
<dbReference type="EMBL" id="LWMV01000159">
    <property type="protein sequence ID" value="KZX12880.1"/>
    <property type="molecule type" value="Genomic_DNA"/>
</dbReference>
<dbReference type="GO" id="GO:0003677">
    <property type="term" value="F:DNA binding"/>
    <property type="evidence" value="ECO:0007669"/>
    <property type="project" value="TreeGrafter"/>
</dbReference>
<evidence type="ECO:0000313" key="7">
    <source>
        <dbReference type="EMBL" id="KZX12880.1"/>
    </source>
</evidence>
<organism evidence="7 8">
    <name type="scientific">Methanobrevibacter curvatus</name>
    <dbReference type="NCBI Taxonomy" id="49547"/>
    <lineage>
        <taxon>Archaea</taxon>
        <taxon>Methanobacteriati</taxon>
        <taxon>Methanobacteriota</taxon>
        <taxon>Methanomada group</taxon>
        <taxon>Methanobacteria</taxon>
        <taxon>Methanobacteriales</taxon>
        <taxon>Methanobacteriaceae</taxon>
        <taxon>Methanobrevibacter</taxon>
    </lineage>
</organism>
<evidence type="ECO:0000256" key="1">
    <source>
        <dbReference type="ARBA" id="ARBA00011975"/>
    </source>
</evidence>
<dbReference type="OrthoDB" id="5033at2157"/>
<dbReference type="PANTHER" id="PTHR10629">
    <property type="entry name" value="CYTOSINE-SPECIFIC METHYLTRANSFERASE"/>
    <property type="match status" value="1"/>
</dbReference>
<dbReference type="InterPro" id="IPR029063">
    <property type="entry name" value="SAM-dependent_MTases_sf"/>
</dbReference>
<dbReference type="AlphaFoldDB" id="A0A162FNW4"/>
<comment type="caution">
    <text evidence="7">The sequence shown here is derived from an EMBL/GenBank/DDBJ whole genome shotgun (WGS) entry which is preliminary data.</text>
</comment>
<dbReference type="Gene3D" id="3.40.50.150">
    <property type="entry name" value="Vaccinia Virus protein VP39"/>
    <property type="match status" value="1"/>
</dbReference>
<dbReference type="InterPro" id="IPR050390">
    <property type="entry name" value="C5-Methyltransferase"/>
</dbReference>
<evidence type="ECO:0000313" key="8">
    <source>
        <dbReference type="Proteomes" id="UP000077245"/>
    </source>
</evidence>
<gene>
    <name evidence="7" type="primary">aplIM</name>
    <name evidence="7" type="ORF">MBCUR_08410</name>
</gene>
<dbReference type="GO" id="GO:0032259">
    <property type="term" value="P:methylation"/>
    <property type="evidence" value="ECO:0007669"/>
    <property type="project" value="UniProtKB-KW"/>
</dbReference>
<dbReference type="RefSeq" id="WP_067090616.1">
    <property type="nucleotide sequence ID" value="NZ_LWMV01000159.1"/>
</dbReference>
<comment type="similarity">
    <text evidence="5 6">Belongs to the class I-like SAM-binding methyltransferase superfamily. C5-methyltransferase family.</text>
</comment>
<dbReference type="Gene3D" id="3.90.120.10">
    <property type="entry name" value="DNA Methylase, subunit A, domain 2"/>
    <property type="match status" value="1"/>
</dbReference>
<evidence type="ECO:0000256" key="5">
    <source>
        <dbReference type="PROSITE-ProRule" id="PRU01016"/>
    </source>
</evidence>
<dbReference type="PRINTS" id="PR00105">
    <property type="entry name" value="C5METTRFRASE"/>
</dbReference>
<dbReference type="PROSITE" id="PS51679">
    <property type="entry name" value="SAM_MT_C5"/>
    <property type="match status" value="1"/>
</dbReference>
<dbReference type="InterPro" id="IPR018117">
    <property type="entry name" value="C5_DNA_meth_AS"/>
</dbReference>
<feature type="active site" evidence="5">
    <location>
        <position position="80"/>
    </location>
</feature>
<keyword evidence="8" id="KW-1185">Reference proteome</keyword>
<dbReference type="STRING" id="49547.MBCUR_08410"/>
<accession>A0A162FNW4</accession>
<evidence type="ECO:0000256" key="2">
    <source>
        <dbReference type="ARBA" id="ARBA00022603"/>
    </source>
</evidence>
<protein>
    <recommendedName>
        <fullName evidence="1">DNA (cytosine-5-)-methyltransferase</fullName>
        <ecNumber evidence="1">2.1.1.37</ecNumber>
    </recommendedName>
</protein>
<keyword evidence="2 5" id="KW-0489">Methyltransferase</keyword>
<dbReference type="EC" id="2.1.1.37" evidence="1"/>